<proteinExistence type="inferred from homology"/>
<dbReference type="PANTHER" id="PTHR48107:SF7">
    <property type="entry name" value="RE15974P"/>
    <property type="match status" value="1"/>
</dbReference>
<dbReference type="AlphaFoldDB" id="A0A3L7J737"/>
<keyword evidence="2" id="KW-0560">Oxidoreductase</keyword>
<keyword evidence="4" id="KW-1185">Reference proteome</keyword>
<dbReference type="OrthoDB" id="9803333at2"/>
<gene>
    <name evidence="3" type="ORF">D9V28_05955</name>
</gene>
<dbReference type="SUPFAM" id="SSF51735">
    <property type="entry name" value="NAD(P)-binding Rossmann-fold domains"/>
    <property type="match status" value="1"/>
</dbReference>
<dbReference type="InterPro" id="IPR020904">
    <property type="entry name" value="Sc_DH/Rdtase_CS"/>
</dbReference>
<protein>
    <submittedName>
        <fullName evidence="3">SDR family oxidoreductase</fullName>
    </submittedName>
</protein>
<evidence type="ECO:0000256" key="2">
    <source>
        <dbReference type="ARBA" id="ARBA00023002"/>
    </source>
</evidence>
<dbReference type="Gene3D" id="3.40.50.720">
    <property type="entry name" value="NAD(P)-binding Rossmann-like Domain"/>
    <property type="match status" value="1"/>
</dbReference>
<comment type="similarity">
    <text evidence="1">Belongs to the short-chain dehydrogenases/reductases (SDR) family.</text>
</comment>
<dbReference type="GO" id="GO:0016614">
    <property type="term" value="F:oxidoreductase activity, acting on CH-OH group of donors"/>
    <property type="evidence" value="ECO:0007669"/>
    <property type="project" value="UniProtKB-ARBA"/>
</dbReference>
<organism evidence="3 4">
    <name type="scientific">Mycetocola zhadangensis</name>
    <dbReference type="NCBI Taxonomy" id="1164595"/>
    <lineage>
        <taxon>Bacteria</taxon>
        <taxon>Bacillati</taxon>
        <taxon>Actinomycetota</taxon>
        <taxon>Actinomycetes</taxon>
        <taxon>Micrococcales</taxon>
        <taxon>Microbacteriaceae</taxon>
        <taxon>Mycetocola</taxon>
    </lineage>
</organism>
<evidence type="ECO:0000313" key="4">
    <source>
        <dbReference type="Proteomes" id="UP000282460"/>
    </source>
</evidence>
<dbReference type="EMBL" id="RCWJ01000001">
    <property type="protein sequence ID" value="RLQ86360.1"/>
    <property type="molecule type" value="Genomic_DNA"/>
</dbReference>
<dbReference type="InterPro" id="IPR002347">
    <property type="entry name" value="SDR_fam"/>
</dbReference>
<name>A0A3L7J737_9MICO</name>
<dbReference type="Proteomes" id="UP000282460">
    <property type="component" value="Unassembled WGS sequence"/>
</dbReference>
<dbReference type="PANTHER" id="PTHR48107">
    <property type="entry name" value="NADPH-DEPENDENT ALDEHYDE REDUCTASE-LIKE PROTEIN, CHLOROPLASTIC-RELATED"/>
    <property type="match status" value="1"/>
</dbReference>
<dbReference type="InterPro" id="IPR036291">
    <property type="entry name" value="NAD(P)-bd_dom_sf"/>
</dbReference>
<comment type="caution">
    <text evidence="3">The sequence shown here is derived from an EMBL/GenBank/DDBJ whole genome shotgun (WGS) entry which is preliminary data.</text>
</comment>
<accession>A0A3L7J737</accession>
<evidence type="ECO:0000256" key="1">
    <source>
        <dbReference type="ARBA" id="ARBA00006484"/>
    </source>
</evidence>
<reference evidence="3 4" key="1">
    <citation type="submission" date="2018-10" db="EMBL/GenBank/DDBJ databases">
        <authorList>
            <person name="Li J."/>
        </authorList>
    </citation>
    <scope>NUCLEOTIDE SEQUENCE [LARGE SCALE GENOMIC DNA]</scope>
    <source>
        <strain evidence="3 4">ZD1-4</strain>
    </source>
</reference>
<sequence>MLTRVACITGVGRKNGIARSIALRLANDGWDIAFNYWVPYEERMSLGGTASDPANIADEIAATGTRALAIEADLEDPSAPAHILGRATAELGPVSALVLSHSESVDSGILDTSVDSFDRHFAVNTRAAWLLIRAFALQVPTDGGAIVALTSDHVVHNMPYGASKGALDRIVIAAARELGDLGISSNSLNPGPVDTGWMDESIRASGVARQPTGRLGTTDDIANVVRFLVSPEGRWVSGQLIKADGGFSV</sequence>
<dbReference type="Pfam" id="PF13561">
    <property type="entry name" value="adh_short_C2"/>
    <property type="match status" value="1"/>
</dbReference>
<dbReference type="RefSeq" id="WP_121658721.1">
    <property type="nucleotide sequence ID" value="NZ_BMEK01000001.1"/>
</dbReference>
<dbReference type="PROSITE" id="PS00061">
    <property type="entry name" value="ADH_SHORT"/>
    <property type="match status" value="1"/>
</dbReference>
<dbReference type="PRINTS" id="PR00081">
    <property type="entry name" value="GDHRDH"/>
</dbReference>
<evidence type="ECO:0000313" key="3">
    <source>
        <dbReference type="EMBL" id="RLQ86360.1"/>
    </source>
</evidence>